<dbReference type="InterPro" id="IPR016186">
    <property type="entry name" value="C-type_lectin-like/link_sf"/>
</dbReference>
<sequence length="145" mass="16194">MKTCVIAFVIVVLVGVGFQATHALRYTVHNTPVTFFEAWQQCIAMGGTLPSIQTPYQNRKIHAAIKKTGVYSQWWLSGVDLGMEGSWVWLSTNKPVGSPFGFINFSLGEPNNIAGSEHCLAMDLGGKWFDQWCNMTCFFVCEYKS</sequence>
<reference evidence="5" key="1">
    <citation type="submission" date="2020-05" db="UniProtKB">
        <authorList>
            <consortium name="EnsemblMetazoa"/>
        </authorList>
    </citation>
    <scope>IDENTIFICATION</scope>
    <source>
        <strain evidence="5">FUMOZ</strain>
    </source>
</reference>
<dbReference type="SMART" id="SM00034">
    <property type="entry name" value="CLECT"/>
    <property type="match status" value="1"/>
</dbReference>
<dbReference type="Pfam" id="PF00059">
    <property type="entry name" value="Lectin_C"/>
    <property type="match status" value="1"/>
</dbReference>
<dbReference type="GO" id="GO:0005615">
    <property type="term" value="C:extracellular space"/>
    <property type="evidence" value="ECO:0007669"/>
    <property type="project" value="TreeGrafter"/>
</dbReference>
<dbReference type="CDD" id="cd00037">
    <property type="entry name" value="CLECT"/>
    <property type="match status" value="1"/>
</dbReference>
<dbReference type="EnsemblMetazoa" id="AFUN018840-RA">
    <property type="protein sequence ID" value="AFUN018840-PA"/>
    <property type="gene ID" value="AFUN018840"/>
</dbReference>
<dbReference type="InterPro" id="IPR016187">
    <property type="entry name" value="CTDL_fold"/>
</dbReference>
<dbReference type="PROSITE" id="PS50041">
    <property type="entry name" value="C_TYPE_LECTIN_2"/>
    <property type="match status" value="1"/>
</dbReference>
<dbReference type="InterPro" id="IPR001304">
    <property type="entry name" value="C-type_lectin-like"/>
</dbReference>
<dbReference type="SUPFAM" id="SSF56436">
    <property type="entry name" value="C-type lectin-like"/>
    <property type="match status" value="1"/>
</dbReference>
<dbReference type="GO" id="GO:0030246">
    <property type="term" value="F:carbohydrate binding"/>
    <property type="evidence" value="ECO:0007669"/>
    <property type="project" value="UniProtKB-KW"/>
</dbReference>
<dbReference type="Gene3D" id="3.10.100.10">
    <property type="entry name" value="Mannose-Binding Protein A, subunit A"/>
    <property type="match status" value="1"/>
</dbReference>
<name>A0A4Y0BDD2_ANOFN</name>
<feature type="signal peptide" evidence="3">
    <location>
        <begin position="1"/>
        <end position="23"/>
    </location>
</feature>
<keyword evidence="2" id="KW-1015">Disulfide bond</keyword>
<dbReference type="PROSITE" id="PS00615">
    <property type="entry name" value="C_TYPE_LECTIN_1"/>
    <property type="match status" value="1"/>
</dbReference>
<feature type="chain" id="PRO_5021477764" evidence="3">
    <location>
        <begin position="24"/>
        <end position="145"/>
    </location>
</feature>
<dbReference type="VEuPathDB" id="VectorBase:AFUN2_010799"/>
<protein>
    <submittedName>
        <fullName evidence="5">C-type lectin domain-containing protein</fullName>
    </submittedName>
</protein>
<evidence type="ECO:0000313" key="5">
    <source>
        <dbReference type="EnsemblMetazoa" id="AFUN018840-PA"/>
    </source>
</evidence>
<feature type="domain" description="C-type lectin" evidence="4">
    <location>
        <begin position="26"/>
        <end position="142"/>
    </location>
</feature>
<evidence type="ECO:0000256" key="1">
    <source>
        <dbReference type="ARBA" id="ARBA00022734"/>
    </source>
</evidence>
<keyword evidence="3" id="KW-0732">Signal</keyword>
<organism evidence="5">
    <name type="scientific">Anopheles funestus</name>
    <name type="common">African malaria mosquito</name>
    <dbReference type="NCBI Taxonomy" id="62324"/>
    <lineage>
        <taxon>Eukaryota</taxon>
        <taxon>Metazoa</taxon>
        <taxon>Ecdysozoa</taxon>
        <taxon>Arthropoda</taxon>
        <taxon>Hexapoda</taxon>
        <taxon>Insecta</taxon>
        <taxon>Pterygota</taxon>
        <taxon>Neoptera</taxon>
        <taxon>Endopterygota</taxon>
        <taxon>Diptera</taxon>
        <taxon>Nematocera</taxon>
        <taxon>Culicoidea</taxon>
        <taxon>Culicidae</taxon>
        <taxon>Anophelinae</taxon>
        <taxon>Anopheles</taxon>
    </lineage>
</organism>
<accession>A0A4Y0BDD2</accession>
<dbReference type="VEuPathDB" id="VectorBase:AFUN018840"/>
<dbReference type="InterPro" id="IPR018378">
    <property type="entry name" value="C-type_lectin_CS"/>
</dbReference>
<evidence type="ECO:0000259" key="4">
    <source>
        <dbReference type="PROSITE" id="PS50041"/>
    </source>
</evidence>
<evidence type="ECO:0000256" key="3">
    <source>
        <dbReference type="SAM" id="SignalP"/>
    </source>
</evidence>
<dbReference type="AlphaFoldDB" id="A0A4Y0BDD2"/>
<dbReference type="STRING" id="62324.A0A4Y0BDD2"/>
<dbReference type="InterPro" id="IPR051663">
    <property type="entry name" value="CLec_Tetranectin-domain"/>
</dbReference>
<dbReference type="PANTHER" id="PTHR22799">
    <property type="entry name" value="TETRANECTIN-RELATED"/>
    <property type="match status" value="1"/>
</dbReference>
<proteinExistence type="predicted"/>
<keyword evidence="1" id="KW-0430">Lectin</keyword>
<dbReference type="PANTHER" id="PTHR22799:SF3">
    <property type="entry name" value="TETRANECTIN"/>
    <property type="match status" value="1"/>
</dbReference>
<evidence type="ECO:0000256" key="2">
    <source>
        <dbReference type="ARBA" id="ARBA00023157"/>
    </source>
</evidence>